<dbReference type="InterPro" id="IPR036412">
    <property type="entry name" value="HAD-like_sf"/>
</dbReference>
<proteinExistence type="predicted"/>
<evidence type="ECO:0000313" key="1">
    <source>
        <dbReference type="EMBL" id="MEQ2453537.1"/>
    </source>
</evidence>
<dbReference type="PANTHER" id="PTHR43434">
    <property type="entry name" value="PHOSPHOGLYCOLATE PHOSPHATASE"/>
    <property type="match status" value="1"/>
</dbReference>
<keyword evidence="2" id="KW-1185">Reference proteome</keyword>
<dbReference type="Gene3D" id="3.40.50.1000">
    <property type="entry name" value="HAD superfamily/HAD-like"/>
    <property type="match status" value="2"/>
</dbReference>
<protein>
    <submittedName>
        <fullName evidence="1">HAD hydrolase-like protein</fullName>
    </submittedName>
</protein>
<dbReference type="InterPro" id="IPR050155">
    <property type="entry name" value="HAD-like_hydrolase_sf"/>
</dbReference>
<organism evidence="1 2">
    <name type="scientific">Coprococcus ammoniilyticus</name>
    <dbReference type="NCBI Taxonomy" id="2981785"/>
    <lineage>
        <taxon>Bacteria</taxon>
        <taxon>Bacillati</taxon>
        <taxon>Bacillota</taxon>
        <taxon>Clostridia</taxon>
        <taxon>Lachnospirales</taxon>
        <taxon>Lachnospiraceae</taxon>
        <taxon>Coprococcus</taxon>
    </lineage>
</organism>
<accession>A0ABV1EHX4</accession>
<dbReference type="Pfam" id="PF13419">
    <property type="entry name" value="HAD_2"/>
    <property type="match status" value="1"/>
</dbReference>
<dbReference type="Pfam" id="PF13242">
    <property type="entry name" value="Hydrolase_like"/>
    <property type="match status" value="1"/>
</dbReference>
<dbReference type="InterPro" id="IPR023214">
    <property type="entry name" value="HAD_sf"/>
</dbReference>
<comment type="caution">
    <text evidence="1">The sequence shown here is derived from an EMBL/GenBank/DDBJ whole genome shotgun (WGS) entry which is preliminary data.</text>
</comment>
<name>A0ABV1EHX4_9FIRM</name>
<dbReference type="SUPFAM" id="SSF56784">
    <property type="entry name" value="HAD-like"/>
    <property type="match status" value="1"/>
</dbReference>
<sequence length="249" mass="27554">MNGQKGNTMYKYYLFDLDGTISQSEPGILNCIRYALDAAGLPEPSEKVLKTFIGPSLYDSFTSKCHVDHDQALWLVAKYRERYNVTGLYETSIYGGIPETLKALKERGAKIGVATSKPTAPTEKILEKFDLAKYFDVVVGSNPDGTGSDKQVLIAECLKRLKEADAEGTDMPQADREEAVMMDDSKPEVKTQIHEKDAVMIGDRMFDIDGGHACGIDTVGVLYGYGNREEFEKAGAEYIISRPEELLTL</sequence>
<gene>
    <name evidence="1" type="ORF">AAAT04_05665</name>
</gene>
<dbReference type="RefSeq" id="WP_021944661.1">
    <property type="nucleotide sequence ID" value="NZ_JAOQJS010000001.1"/>
</dbReference>
<evidence type="ECO:0000313" key="2">
    <source>
        <dbReference type="Proteomes" id="UP001482186"/>
    </source>
</evidence>
<dbReference type="EMBL" id="JBBNFM010000003">
    <property type="protein sequence ID" value="MEQ2453537.1"/>
    <property type="molecule type" value="Genomic_DNA"/>
</dbReference>
<dbReference type="PANTHER" id="PTHR43434:SF20">
    <property type="entry name" value="5'-NUCLEOTIDASE"/>
    <property type="match status" value="1"/>
</dbReference>
<dbReference type="Proteomes" id="UP001482186">
    <property type="component" value="Unassembled WGS sequence"/>
</dbReference>
<dbReference type="Gene3D" id="1.10.150.240">
    <property type="entry name" value="Putative phosphatase, domain 2"/>
    <property type="match status" value="1"/>
</dbReference>
<reference evidence="1 2" key="1">
    <citation type="submission" date="2024-04" db="EMBL/GenBank/DDBJ databases">
        <title>Human intestinal bacterial collection.</title>
        <authorList>
            <person name="Pauvert C."/>
            <person name="Hitch T.C.A."/>
            <person name="Clavel T."/>
        </authorList>
    </citation>
    <scope>NUCLEOTIDE SEQUENCE [LARGE SCALE GENOMIC DNA]</scope>
    <source>
        <strain evidence="1 2">CLA-AA-H141</strain>
    </source>
</reference>
<dbReference type="InterPro" id="IPR023198">
    <property type="entry name" value="PGP-like_dom2"/>
</dbReference>
<dbReference type="InterPro" id="IPR041492">
    <property type="entry name" value="HAD_2"/>
</dbReference>